<proteinExistence type="predicted"/>
<dbReference type="AlphaFoldDB" id="A0A4S4LPH1"/>
<dbReference type="Proteomes" id="UP000310158">
    <property type="component" value="Unassembled WGS sequence"/>
</dbReference>
<sequence length="195" mass="22175">MSQQLEYNLLLDQHLTVTDDDSQSDPFNLTIPSFDAYPSVFALPPFFSVPPPIYRALRLPSSASTWYQYFTMKPLSPDPFLNALRSVPTFPLSKTECAAHDYYVSLANKNFPSVTPSAGTENYQNWAYECVLGLTSIHLISYLNCTYTALAHSDTKEFYHWADWNEQIIELLLHNTSPSVCHELDLTLHSSAHNF</sequence>
<name>A0A4S4LPH1_9AGAM</name>
<comment type="caution">
    <text evidence="1">The sequence shown here is derived from an EMBL/GenBank/DDBJ whole genome shotgun (WGS) entry which is preliminary data.</text>
</comment>
<gene>
    <name evidence="1" type="ORF">EW146_g6146</name>
</gene>
<evidence type="ECO:0000313" key="1">
    <source>
        <dbReference type="EMBL" id="THH14154.1"/>
    </source>
</evidence>
<keyword evidence="2" id="KW-1185">Reference proteome</keyword>
<reference evidence="1 2" key="1">
    <citation type="submission" date="2019-02" db="EMBL/GenBank/DDBJ databases">
        <title>Genome sequencing of the rare red list fungi Bondarzewia mesenterica.</title>
        <authorList>
            <person name="Buettner E."/>
            <person name="Kellner H."/>
        </authorList>
    </citation>
    <scope>NUCLEOTIDE SEQUENCE [LARGE SCALE GENOMIC DNA]</scope>
    <source>
        <strain evidence="1 2">DSM 108281</strain>
    </source>
</reference>
<evidence type="ECO:0000313" key="2">
    <source>
        <dbReference type="Proteomes" id="UP000310158"/>
    </source>
</evidence>
<dbReference type="EMBL" id="SGPL01000297">
    <property type="protein sequence ID" value="THH14154.1"/>
    <property type="molecule type" value="Genomic_DNA"/>
</dbReference>
<organism evidence="1 2">
    <name type="scientific">Bondarzewia mesenterica</name>
    <dbReference type="NCBI Taxonomy" id="1095465"/>
    <lineage>
        <taxon>Eukaryota</taxon>
        <taxon>Fungi</taxon>
        <taxon>Dikarya</taxon>
        <taxon>Basidiomycota</taxon>
        <taxon>Agaricomycotina</taxon>
        <taxon>Agaricomycetes</taxon>
        <taxon>Russulales</taxon>
        <taxon>Bondarzewiaceae</taxon>
        <taxon>Bondarzewia</taxon>
    </lineage>
</organism>
<protein>
    <submittedName>
        <fullName evidence="1">Uncharacterized protein</fullName>
    </submittedName>
</protein>
<accession>A0A4S4LPH1</accession>